<accession>A0A4V4LTL3</accession>
<dbReference type="CDD" id="cd16293">
    <property type="entry name" value="CPSF2-like_MBL-fold"/>
    <property type="match status" value="1"/>
</dbReference>
<feature type="compositionally biased region" description="Low complexity" evidence="5">
    <location>
        <begin position="127"/>
        <end position="138"/>
    </location>
</feature>
<feature type="compositionally biased region" description="Acidic residues" evidence="5">
    <location>
        <begin position="761"/>
        <end position="772"/>
    </location>
</feature>
<organism evidence="7 8">
    <name type="scientific">Wallemia hederae</name>
    <dbReference type="NCBI Taxonomy" id="1540922"/>
    <lineage>
        <taxon>Eukaryota</taxon>
        <taxon>Fungi</taxon>
        <taxon>Dikarya</taxon>
        <taxon>Basidiomycota</taxon>
        <taxon>Wallemiomycotina</taxon>
        <taxon>Wallemiomycetes</taxon>
        <taxon>Wallemiales</taxon>
        <taxon>Wallemiaceae</taxon>
        <taxon>Wallemia</taxon>
    </lineage>
</organism>
<dbReference type="GO" id="GO:0003723">
    <property type="term" value="F:RNA binding"/>
    <property type="evidence" value="ECO:0007669"/>
    <property type="project" value="UniProtKB-KW"/>
</dbReference>
<evidence type="ECO:0000256" key="3">
    <source>
        <dbReference type="ARBA" id="ARBA00023242"/>
    </source>
</evidence>
<evidence type="ECO:0000256" key="4">
    <source>
        <dbReference type="RuleBase" id="RU365006"/>
    </source>
</evidence>
<dbReference type="PANTHER" id="PTHR45922">
    <property type="entry name" value="CLEAVAGE AND POLYADENYLATION SPECIFICITY FACTOR SUBUNIT 2"/>
    <property type="match status" value="1"/>
</dbReference>
<reference evidence="7 8" key="1">
    <citation type="submission" date="2019-03" db="EMBL/GenBank/DDBJ databases">
        <title>Sequencing 23 genomes of Wallemia ichthyophaga.</title>
        <authorList>
            <person name="Gostincar C."/>
        </authorList>
    </citation>
    <scope>NUCLEOTIDE SEQUENCE [LARGE SCALE GENOMIC DNA]</scope>
    <source>
        <strain evidence="7 8">EXF-5753</strain>
    </source>
</reference>
<feature type="compositionally biased region" description="Basic and acidic residues" evidence="5">
    <location>
        <begin position="773"/>
        <end position="788"/>
    </location>
</feature>
<feature type="compositionally biased region" description="Acidic residues" evidence="5">
    <location>
        <begin position="490"/>
        <end position="512"/>
    </location>
</feature>
<feature type="compositionally biased region" description="Basic and acidic residues" evidence="5">
    <location>
        <begin position="117"/>
        <end position="126"/>
    </location>
</feature>
<evidence type="ECO:0000259" key="6">
    <source>
        <dbReference type="SMART" id="SM01027"/>
    </source>
</evidence>
<keyword evidence="2 4" id="KW-0507">mRNA processing</keyword>
<protein>
    <recommendedName>
        <fullName evidence="4">Cleavage and polyadenylation specificity factor subunit 2</fullName>
    </recommendedName>
    <alternativeName>
        <fullName evidence="4">Cleavage and polyadenylation specificity factor 100 kDa subunit</fullName>
    </alternativeName>
</protein>
<dbReference type="Gene3D" id="3.40.50.1820">
    <property type="entry name" value="alpha/beta hydrolase"/>
    <property type="match status" value="1"/>
</dbReference>
<keyword evidence="3 4" id="KW-0539">Nucleus</keyword>
<dbReference type="InterPro" id="IPR025069">
    <property type="entry name" value="Cpsf2_C"/>
</dbReference>
<feature type="compositionally biased region" description="Basic and acidic residues" evidence="5">
    <location>
        <begin position="463"/>
        <end position="474"/>
    </location>
</feature>
<feature type="region of interest" description="Disordered" evidence="5">
    <location>
        <begin position="463"/>
        <end position="525"/>
    </location>
</feature>
<feature type="compositionally biased region" description="Basic and acidic residues" evidence="5">
    <location>
        <begin position="586"/>
        <end position="608"/>
    </location>
</feature>
<dbReference type="Proteomes" id="UP000310189">
    <property type="component" value="Unassembled WGS sequence"/>
</dbReference>
<dbReference type="GO" id="GO:0005847">
    <property type="term" value="C:mRNA cleavage and polyadenylation specificity factor complex"/>
    <property type="evidence" value="ECO:0007669"/>
    <property type="project" value="InterPro"/>
</dbReference>
<dbReference type="Pfam" id="PF10996">
    <property type="entry name" value="Beta-Casp"/>
    <property type="match status" value="1"/>
</dbReference>
<feature type="compositionally biased region" description="Polar residues" evidence="5">
    <location>
        <begin position="801"/>
        <end position="810"/>
    </location>
</feature>
<dbReference type="InterPro" id="IPR013744">
    <property type="entry name" value="SidJ"/>
</dbReference>
<comment type="similarity">
    <text evidence="4">Belongs to the metallo-beta-lactamase superfamily. RNA-metabolizing metallo-beta-lactamase-like family. CPSF2/YSH1 subfamily.</text>
</comment>
<sequence length="1194" mass="131429">MAITVTPLAGTGARGDDMHAAPMCQLLELDGARVLLDVGSRDWDGQEDYGYEKALKELAPTIDLVLISHASSKHSGMYAYAYTHYGLRCPAYCSLPVKELGRLTTLEDIIGWRGERRVESEEKTSDGNDNGENNSENTSQHTHTPTPTREENRAAWAAVKDIRYHQPQHLYGKLRGVTITAYAAGHTLGGTLWKLRAPSAGTILYAVGVNHMRERHLDGTALVRGGAGLAVHEQLVRPGLVITDSERGACVNAKRKDRDAMLLDVVNTTLQSGHSLLLPCDPTTRILELLVLLDQHWTYMGGTRPPLCLVSNTGSDMLKFVRGLMEFFGGATAAGDSTLHRKERERGVLDFKTLNLFTSVEALEAAYPATTPKLVLAVPFSMSYGSSRRLFRTFADTPGHAIVLTNRGAPGSLARDLFNKWDGAQEEHWGSGKLGRVVHGDWRVHYTQHSKVPLLGEELAAHQNHERHVREQEAARQAADSRRRRMMEADAQEQEEEEEEGDSEKEDSDGEEQAGHRDALRDHPEDVQQVSFDIYLKGHSTHGATSFFKTAQGSAPRFRMFPFADTKRKMDSYGEVIDAERWMSRGREMERQAAERDLEHEAKRRKMEEEADATPAEPPSKYTSEEVDVDVRCQVVYIDMEGLNDSRAIKNIMPRLNPRKVILVGGTQNSSTSLITSFNAISAMTKDIYVPDIGEAVKIGEHTHSYTFTLSDSLVDSVRMAPFEDFVVGHAVGRMRYHGEALVPTFEMVSGGVESKHIEDVEQDDEAIEEQGEEGKDESMNVDSKEGEQGEQGGQGEQENTDANTTTISRDLTPHPELSLTNTARAPISLYIGDMKLTSLKAKLGSYGLNAEFGGEGVLICWNEVNEEEGAVAISKSPKGELNITSSLMGDGDIYYTVRDAVYGMHAVIEAMDGKLLQYNSPHTTPLPMFLSGDTASTKVLVFVAGLTNTLLSVPYVAPLSEALAGEGWGVCQLLTSSSGYGFTHGSLDRDVSEMSSAVKTLRELGKTNIVIMGHSTGSQDVLHYLTSDNLEKVNAGICQAPVSDREAIDDKIRSYIPMAQQLIAEGKQDEAMPRESCTWFPAPITAFRFNSLFAEGGQDDYFTSTLPDSHYADTFAKVHHPLALIFSGADQFVPEYVDKQALATRMEKLADGHVKRSVVIADAKHDYEGGLEGSQPTKKLIAEVVDFVRKWGG</sequence>
<dbReference type="InterPro" id="IPR001279">
    <property type="entry name" value="Metallo-B-lactamas"/>
</dbReference>
<dbReference type="SUPFAM" id="SSF56281">
    <property type="entry name" value="Metallo-hydrolase/oxidoreductase"/>
    <property type="match status" value="1"/>
</dbReference>
<comment type="caution">
    <text evidence="7">The sequence shown here is derived from an EMBL/GenBank/DDBJ whole genome shotgun (WGS) entry which is preliminary data.</text>
</comment>
<dbReference type="InterPro" id="IPR027075">
    <property type="entry name" value="CPSF2"/>
</dbReference>
<evidence type="ECO:0000256" key="1">
    <source>
        <dbReference type="ARBA" id="ARBA00004123"/>
    </source>
</evidence>
<dbReference type="InterPro" id="IPR022712">
    <property type="entry name" value="Beta_Casp"/>
</dbReference>
<dbReference type="Pfam" id="PF08538">
    <property type="entry name" value="DUF1749"/>
    <property type="match status" value="1"/>
</dbReference>
<gene>
    <name evidence="7" type="ORF">E3P99_01459</name>
</gene>
<evidence type="ECO:0000313" key="7">
    <source>
        <dbReference type="EMBL" id="TIA90653.1"/>
    </source>
</evidence>
<dbReference type="InterPro" id="IPR036866">
    <property type="entry name" value="RibonucZ/Hydroxyglut_hydro"/>
</dbReference>
<feature type="region of interest" description="Disordered" evidence="5">
    <location>
        <begin position="117"/>
        <end position="151"/>
    </location>
</feature>
<evidence type="ECO:0000313" key="8">
    <source>
        <dbReference type="Proteomes" id="UP000310189"/>
    </source>
</evidence>
<evidence type="ECO:0000256" key="2">
    <source>
        <dbReference type="ARBA" id="ARBA00022664"/>
    </source>
</evidence>
<dbReference type="EMBL" id="SPNW01000017">
    <property type="protein sequence ID" value="TIA90653.1"/>
    <property type="molecule type" value="Genomic_DNA"/>
</dbReference>
<feature type="region of interest" description="Disordered" evidence="5">
    <location>
        <begin position="756"/>
        <end position="820"/>
    </location>
</feature>
<dbReference type="SUPFAM" id="SSF53474">
    <property type="entry name" value="alpha/beta-Hydrolases"/>
    <property type="match status" value="1"/>
</dbReference>
<dbReference type="GO" id="GO:0006398">
    <property type="term" value="P:mRNA 3'-end processing by stem-loop binding and cleavage"/>
    <property type="evidence" value="ECO:0007669"/>
    <property type="project" value="InterPro"/>
</dbReference>
<dbReference type="Gene3D" id="3.60.15.10">
    <property type="entry name" value="Ribonuclease Z/Hydroxyacylglutathione hydrolase-like"/>
    <property type="match status" value="1"/>
</dbReference>
<keyword evidence="8" id="KW-1185">Reference proteome</keyword>
<dbReference type="Pfam" id="PF13299">
    <property type="entry name" value="CPSF100_C"/>
    <property type="match status" value="1"/>
</dbReference>
<comment type="subcellular location">
    <subcellularLocation>
        <location evidence="1 4">Nucleus</location>
    </subcellularLocation>
</comment>
<dbReference type="InterPro" id="IPR035639">
    <property type="entry name" value="CPSF2_MBL"/>
</dbReference>
<dbReference type="PANTHER" id="PTHR45922:SF1">
    <property type="entry name" value="CLEAVAGE AND POLYADENYLATION SPECIFICITY FACTOR SUBUNIT 2"/>
    <property type="match status" value="1"/>
</dbReference>
<dbReference type="InterPro" id="IPR029058">
    <property type="entry name" value="AB_hydrolase_fold"/>
</dbReference>
<proteinExistence type="inferred from homology"/>
<evidence type="ECO:0000256" key="5">
    <source>
        <dbReference type="SAM" id="MobiDB-lite"/>
    </source>
</evidence>
<name>A0A4V4LTL3_9BASI</name>
<dbReference type="OrthoDB" id="64353at2759"/>
<feature type="compositionally biased region" description="Basic and acidic residues" evidence="5">
    <location>
        <begin position="513"/>
        <end position="525"/>
    </location>
</feature>
<dbReference type="AlphaFoldDB" id="A0A4V4LTL3"/>
<feature type="region of interest" description="Disordered" evidence="5">
    <location>
        <begin position="586"/>
        <end position="625"/>
    </location>
</feature>
<keyword evidence="4" id="KW-0694">RNA-binding</keyword>
<dbReference type="Pfam" id="PF16661">
    <property type="entry name" value="Lactamase_B_6"/>
    <property type="match status" value="1"/>
</dbReference>
<feature type="domain" description="Beta-Casp" evidence="6">
    <location>
        <begin position="286"/>
        <end position="417"/>
    </location>
</feature>
<dbReference type="SMART" id="SM01027">
    <property type="entry name" value="Beta-Casp"/>
    <property type="match status" value="1"/>
</dbReference>